<evidence type="ECO:0000256" key="1">
    <source>
        <dbReference type="ARBA" id="ARBA00022603"/>
    </source>
</evidence>
<dbReference type="PANTHER" id="PTHR44942:SF4">
    <property type="entry name" value="METHYLTRANSFERASE TYPE 11 DOMAIN-CONTAINING PROTEIN"/>
    <property type="match status" value="1"/>
</dbReference>
<name>A0ABV5NRW4_9ACTN</name>
<dbReference type="Gene3D" id="3.40.50.150">
    <property type="entry name" value="Vaccinia Virus protein VP39"/>
    <property type="match status" value="1"/>
</dbReference>
<evidence type="ECO:0000259" key="3">
    <source>
        <dbReference type="Pfam" id="PF13649"/>
    </source>
</evidence>
<dbReference type="GO" id="GO:0008168">
    <property type="term" value="F:methyltransferase activity"/>
    <property type="evidence" value="ECO:0007669"/>
    <property type="project" value="UniProtKB-KW"/>
</dbReference>
<protein>
    <submittedName>
        <fullName evidence="4">Class I SAM-dependent methyltransferase</fullName>
        <ecNumber evidence="4">2.1.1.-</ecNumber>
    </submittedName>
</protein>
<evidence type="ECO:0000313" key="5">
    <source>
        <dbReference type="Proteomes" id="UP001589568"/>
    </source>
</evidence>
<keyword evidence="5" id="KW-1185">Reference proteome</keyword>
<dbReference type="InterPro" id="IPR029063">
    <property type="entry name" value="SAM-dependent_MTases_sf"/>
</dbReference>
<dbReference type="Pfam" id="PF13649">
    <property type="entry name" value="Methyltransf_25"/>
    <property type="match status" value="1"/>
</dbReference>
<organism evidence="4 5">
    <name type="scientific">Nonomuraea salmonea</name>
    <dbReference type="NCBI Taxonomy" id="46181"/>
    <lineage>
        <taxon>Bacteria</taxon>
        <taxon>Bacillati</taxon>
        <taxon>Actinomycetota</taxon>
        <taxon>Actinomycetes</taxon>
        <taxon>Streptosporangiales</taxon>
        <taxon>Streptosporangiaceae</taxon>
        <taxon>Nonomuraea</taxon>
    </lineage>
</organism>
<dbReference type="InterPro" id="IPR041698">
    <property type="entry name" value="Methyltransf_25"/>
</dbReference>
<dbReference type="GO" id="GO:0032259">
    <property type="term" value="P:methylation"/>
    <property type="evidence" value="ECO:0007669"/>
    <property type="project" value="UniProtKB-KW"/>
</dbReference>
<dbReference type="PANTHER" id="PTHR44942">
    <property type="entry name" value="METHYLTRANSF_11 DOMAIN-CONTAINING PROTEIN"/>
    <property type="match status" value="1"/>
</dbReference>
<evidence type="ECO:0000313" key="4">
    <source>
        <dbReference type="EMBL" id="MFB9473035.1"/>
    </source>
</evidence>
<dbReference type="EMBL" id="JBHMCF010000029">
    <property type="protein sequence ID" value="MFB9473035.1"/>
    <property type="molecule type" value="Genomic_DNA"/>
</dbReference>
<dbReference type="SUPFAM" id="SSF53335">
    <property type="entry name" value="S-adenosyl-L-methionine-dependent methyltransferases"/>
    <property type="match status" value="1"/>
</dbReference>
<evidence type="ECO:0000256" key="2">
    <source>
        <dbReference type="ARBA" id="ARBA00022679"/>
    </source>
</evidence>
<comment type="caution">
    <text evidence="4">The sequence shown here is derived from an EMBL/GenBank/DDBJ whole genome shotgun (WGS) entry which is preliminary data.</text>
</comment>
<dbReference type="RefSeq" id="WP_345387482.1">
    <property type="nucleotide sequence ID" value="NZ_BAAAXS010000001.1"/>
</dbReference>
<dbReference type="EC" id="2.1.1.-" evidence="4"/>
<accession>A0ABV5NRW4</accession>
<gene>
    <name evidence="4" type="ORF">ACFFR3_26340</name>
</gene>
<dbReference type="InterPro" id="IPR051052">
    <property type="entry name" value="Diverse_substrate_MTase"/>
</dbReference>
<dbReference type="CDD" id="cd02440">
    <property type="entry name" value="AdoMet_MTases"/>
    <property type="match status" value="1"/>
</dbReference>
<reference evidence="4 5" key="1">
    <citation type="submission" date="2024-09" db="EMBL/GenBank/DDBJ databases">
        <authorList>
            <person name="Sun Q."/>
            <person name="Mori K."/>
        </authorList>
    </citation>
    <scope>NUCLEOTIDE SEQUENCE [LARGE SCALE GENOMIC DNA]</scope>
    <source>
        <strain evidence="4 5">JCM 3324</strain>
    </source>
</reference>
<keyword evidence="2 4" id="KW-0808">Transferase</keyword>
<proteinExistence type="predicted"/>
<dbReference type="Proteomes" id="UP001589568">
    <property type="component" value="Unassembled WGS sequence"/>
</dbReference>
<sequence>MADLFGGAAPSYAKYRTRPPEPAIAHLAAAFGADSTVLDLGCGPGTLAIPLAGRVREVLAVDPDHGMLAEGRRLARRSPNVRWMAGDSARLGELPAFDHVVMGRSFHWMDRRAVLAEPDALLPRDGVVVLVGPAADEPEQPWEPAMRRVRDASGINTFTASNSYQATGEPREAVLSGSPFRMLARARFEQRLTYDVTAVVGPQLSYPYTVPAALGGRLEAFAEEAGRALLADRPSGRWDLTTVTEVVTARRPPRSP</sequence>
<keyword evidence="1 4" id="KW-0489">Methyltransferase</keyword>
<feature type="domain" description="Methyltransferase" evidence="3">
    <location>
        <begin position="37"/>
        <end position="125"/>
    </location>
</feature>